<protein>
    <recommendedName>
        <fullName evidence="4">Lipoprotein</fullName>
    </recommendedName>
</protein>
<accession>A0ABP8WAW2</accession>
<dbReference type="EMBL" id="BAABLM010000010">
    <property type="protein sequence ID" value="GAA4685134.1"/>
    <property type="molecule type" value="Genomic_DNA"/>
</dbReference>
<dbReference type="RefSeq" id="WP_345377156.1">
    <property type="nucleotide sequence ID" value="NZ_BAABLM010000010.1"/>
</dbReference>
<organism evidence="2 3">
    <name type="scientific">Frondihabitans cladoniiphilus</name>
    <dbReference type="NCBI Taxonomy" id="715785"/>
    <lineage>
        <taxon>Bacteria</taxon>
        <taxon>Bacillati</taxon>
        <taxon>Actinomycetota</taxon>
        <taxon>Actinomycetes</taxon>
        <taxon>Micrococcales</taxon>
        <taxon>Microbacteriaceae</taxon>
        <taxon>Frondihabitans</taxon>
    </lineage>
</organism>
<comment type="caution">
    <text evidence="2">The sequence shown here is derived from an EMBL/GenBank/DDBJ whole genome shotgun (WGS) entry which is preliminary data.</text>
</comment>
<proteinExistence type="predicted"/>
<feature type="signal peptide" evidence="1">
    <location>
        <begin position="1"/>
        <end position="21"/>
    </location>
</feature>
<feature type="chain" id="PRO_5046218209" description="Lipoprotein" evidence="1">
    <location>
        <begin position="22"/>
        <end position="127"/>
    </location>
</feature>
<evidence type="ECO:0000313" key="2">
    <source>
        <dbReference type="EMBL" id="GAA4685134.1"/>
    </source>
</evidence>
<evidence type="ECO:0008006" key="4">
    <source>
        <dbReference type="Google" id="ProtNLM"/>
    </source>
</evidence>
<name>A0ABP8WAW2_9MICO</name>
<keyword evidence="3" id="KW-1185">Reference proteome</keyword>
<reference evidence="3" key="1">
    <citation type="journal article" date="2019" name="Int. J. Syst. Evol. Microbiol.">
        <title>The Global Catalogue of Microorganisms (GCM) 10K type strain sequencing project: providing services to taxonomists for standard genome sequencing and annotation.</title>
        <authorList>
            <consortium name="The Broad Institute Genomics Platform"/>
            <consortium name="The Broad Institute Genome Sequencing Center for Infectious Disease"/>
            <person name="Wu L."/>
            <person name="Ma J."/>
        </authorList>
    </citation>
    <scope>NUCLEOTIDE SEQUENCE [LARGE SCALE GENOMIC DNA]</scope>
    <source>
        <strain evidence="3">JCM 18956</strain>
    </source>
</reference>
<evidence type="ECO:0000256" key="1">
    <source>
        <dbReference type="SAM" id="SignalP"/>
    </source>
</evidence>
<dbReference type="PROSITE" id="PS51257">
    <property type="entry name" value="PROKAR_LIPOPROTEIN"/>
    <property type="match status" value="1"/>
</dbReference>
<gene>
    <name evidence="2" type="ORF">GCM10025780_34350</name>
</gene>
<keyword evidence="1" id="KW-0732">Signal</keyword>
<dbReference type="Proteomes" id="UP001501295">
    <property type="component" value="Unassembled WGS sequence"/>
</dbReference>
<sequence length="127" mass="12991">MKHRLPLVASAALVLAVGCSAALTGCSTGYPSIAGVWKASDGTANKTISDDGNCTNMLYRGGAVFQSQVPGMCHITGTADHGAYSLRVTQAGKAQNYTASFSNGDKTIAITQGSTKIVTLTQVPSAH</sequence>
<evidence type="ECO:0000313" key="3">
    <source>
        <dbReference type="Proteomes" id="UP001501295"/>
    </source>
</evidence>